<protein>
    <submittedName>
        <fullName evidence="2">ROK family transcriptional regulator</fullName>
    </submittedName>
</protein>
<evidence type="ECO:0000313" key="2">
    <source>
        <dbReference type="EMBL" id="RGR99585.1"/>
    </source>
</evidence>
<proteinExistence type="inferred from homology"/>
<dbReference type="InterPro" id="IPR036390">
    <property type="entry name" value="WH_DNA-bd_sf"/>
</dbReference>
<dbReference type="InterPro" id="IPR049874">
    <property type="entry name" value="ROK_cs"/>
</dbReference>
<dbReference type="InterPro" id="IPR000600">
    <property type="entry name" value="ROK"/>
</dbReference>
<dbReference type="PANTHER" id="PTHR18964:SF149">
    <property type="entry name" value="BIFUNCTIONAL UDP-N-ACETYLGLUCOSAMINE 2-EPIMERASE_N-ACETYLMANNOSAMINE KINASE"/>
    <property type="match status" value="1"/>
</dbReference>
<comment type="caution">
    <text evidence="2">The sequence shown here is derived from an EMBL/GenBank/DDBJ whole genome shotgun (WGS) entry which is preliminary data.</text>
</comment>
<evidence type="ECO:0000313" key="3">
    <source>
        <dbReference type="Proteomes" id="UP000285864"/>
    </source>
</evidence>
<name>A0A412GXC8_9BACT</name>
<dbReference type="Gene3D" id="1.10.10.10">
    <property type="entry name" value="Winged helix-like DNA-binding domain superfamily/Winged helix DNA-binding domain"/>
    <property type="match status" value="1"/>
</dbReference>
<keyword evidence="3" id="KW-1185">Reference proteome</keyword>
<comment type="similarity">
    <text evidence="1">Belongs to the ROK (NagC/XylR) family.</text>
</comment>
<reference evidence="2 3" key="1">
    <citation type="submission" date="2018-08" db="EMBL/GenBank/DDBJ databases">
        <title>A genome reference for cultivated species of the human gut microbiota.</title>
        <authorList>
            <person name="Zou Y."/>
            <person name="Xue W."/>
            <person name="Luo G."/>
        </authorList>
    </citation>
    <scope>NUCLEOTIDE SEQUENCE [LARGE SCALE GENOMIC DNA]</scope>
    <source>
        <strain evidence="2 3">AF24-2</strain>
    </source>
</reference>
<dbReference type="PANTHER" id="PTHR18964">
    <property type="entry name" value="ROK (REPRESSOR, ORF, KINASE) FAMILY"/>
    <property type="match status" value="1"/>
</dbReference>
<dbReference type="InterPro" id="IPR043129">
    <property type="entry name" value="ATPase_NBD"/>
</dbReference>
<evidence type="ECO:0000256" key="1">
    <source>
        <dbReference type="ARBA" id="ARBA00006479"/>
    </source>
</evidence>
<dbReference type="Pfam" id="PF13412">
    <property type="entry name" value="HTH_24"/>
    <property type="match status" value="1"/>
</dbReference>
<dbReference type="RefSeq" id="WP_118483007.1">
    <property type="nucleotide sequence ID" value="NZ_CAUELD010000071.1"/>
</dbReference>
<organism evidence="2 3">
    <name type="scientific">Phocaeicola coprocola</name>
    <dbReference type="NCBI Taxonomy" id="310298"/>
    <lineage>
        <taxon>Bacteria</taxon>
        <taxon>Pseudomonadati</taxon>
        <taxon>Bacteroidota</taxon>
        <taxon>Bacteroidia</taxon>
        <taxon>Bacteroidales</taxon>
        <taxon>Bacteroidaceae</taxon>
        <taxon>Phocaeicola</taxon>
    </lineage>
</organism>
<dbReference type="EMBL" id="QRUU01000005">
    <property type="protein sequence ID" value="RGR99585.1"/>
    <property type="molecule type" value="Genomic_DNA"/>
</dbReference>
<dbReference type="Gene3D" id="3.30.420.40">
    <property type="match status" value="2"/>
</dbReference>
<dbReference type="InterPro" id="IPR036388">
    <property type="entry name" value="WH-like_DNA-bd_sf"/>
</dbReference>
<dbReference type="SUPFAM" id="SSF53067">
    <property type="entry name" value="Actin-like ATPase domain"/>
    <property type="match status" value="1"/>
</dbReference>
<gene>
    <name evidence="2" type="ORF">DWY20_02065</name>
</gene>
<dbReference type="Proteomes" id="UP000285864">
    <property type="component" value="Unassembled WGS sequence"/>
</dbReference>
<accession>A0A412GXC8</accession>
<dbReference type="AlphaFoldDB" id="A0A412GXC8"/>
<dbReference type="SUPFAM" id="SSF46785">
    <property type="entry name" value="Winged helix' DNA-binding domain"/>
    <property type="match status" value="1"/>
</dbReference>
<dbReference type="PROSITE" id="PS01125">
    <property type="entry name" value="ROK"/>
    <property type="match status" value="1"/>
</dbReference>
<dbReference type="Pfam" id="PF00480">
    <property type="entry name" value="ROK"/>
    <property type="match status" value="1"/>
</dbReference>
<sequence>MKERLLEEIQKGSKGAVMKKHIITYLIYNENSTITDLAKDMDLSIPTVTKIIDEMHEQGYIDEYGKLETNGGRHPILYGLNTDSGYFVGVDVTWNSINIGIINFKGEVLKLQMGIPFERRDTLECIDELCNHIEHFIAGLTIDEKKILHINVTLCGRVNPELGYSHSFFNFGERPLAEILTERLKIETSIDNDSRTMLYGENIKGVVKGVKNVLFINIGWGLGMGIMIDGKLYKGKSGFSGEIGHTYGYDNQIICHCGKKGCVETEVSCSALYRKFIEHLQAGETSIILSEKDIEEITLDDIFSAINREDLLAIELVEQIGQQLGFHIGSLINTFNPDMVIIGGEMSRAGDFLLQPVISAIRKYTLSLMSRDSEIVLSKLKDQACVIGSCLLSRSKLFEA</sequence>